<evidence type="ECO:0000313" key="4">
    <source>
        <dbReference type="Proteomes" id="UP000317998"/>
    </source>
</evidence>
<accession>A0A542YKY4</accession>
<dbReference type="AlphaFoldDB" id="A0A542YKY4"/>
<dbReference type="RefSeq" id="WP_141880669.1">
    <property type="nucleotide sequence ID" value="NZ_VFOM01000001.1"/>
</dbReference>
<keyword evidence="1" id="KW-1133">Transmembrane helix</keyword>
<evidence type="ECO:0000259" key="2">
    <source>
        <dbReference type="Pfam" id="PF07811"/>
    </source>
</evidence>
<comment type="caution">
    <text evidence="3">The sequence shown here is derived from an EMBL/GenBank/DDBJ whole genome shotgun (WGS) entry which is preliminary data.</text>
</comment>
<evidence type="ECO:0000256" key="1">
    <source>
        <dbReference type="SAM" id="Phobius"/>
    </source>
</evidence>
<protein>
    <submittedName>
        <fullName evidence="3">TadE-like protein</fullName>
    </submittedName>
</protein>
<keyword evidence="1" id="KW-0472">Membrane</keyword>
<feature type="domain" description="TadE-like" evidence="2">
    <location>
        <begin position="14"/>
        <end position="56"/>
    </location>
</feature>
<keyword evidence="4" id="KW-1185">Reference proteome</keyword>
<keyword evidence="1" id="KW-0812">Transmembrane</keyword>
<reference evidence="3 4" key="1">
    <citation type="submission" date="2019-06" db="EMBL/GenBank/DDBJ databases">
        <title>Sequencing the genomes of 1000 actinobacteria strains.</title>
        <authorList>
            <person name="Klenk H.-P."/>
        </authorList>
    </citation>
    <scope>NUCLEOTIDE SEQUENCE [LARGE SCALE GENOMIC DNA]</scope>
    <source>
        <strain evidence="3 4">DSM 26477</strain>
    </source>
</reference>
<organism evidence="3 4">
    <name type="scientific">Homoserinimonas aerilata</name>
    <dbReference type="NCBI Taxonomy" id="1162970"/>
    <lineage>
        <taxon>Bacteria</taxon>
        <taxon>Bacillati</taxon>
        <taxon>Actinomycetota</taxon>
        <taxon>Actinomycetes</taxon>
        <taxon>Micrococcales</taxon>
        <taxon>Microbacteriaceae</taxon>
        <taxon>Homoserinimonas</taxon>
    </lineage>
</organism>
<name>A0A542YKY4_9MICO</name>
<feature type="transmembrane region" description="Helical" evidence="1">
    <location>
        <begin position="20"/>
        <end position="41"/>
    </location>
</feature>
<gene>
    <name evidence="3" type="ORF">FB562_1681</name>
</gene>
<evidence type="ECO:0000313" key="3">
    <source>
        <dbReference type="EMBL" id="TQL48584.1"/>
    </source>
</evidence>
<dbReference type="EMBL" id="VFOM01000001">
    <property type="protein sequence ID" value="TQL48584.1"/>
    <property type="molecule type" value="Genomic_DNA"/>
</dbReference>
<proteinExistence type="predicted"/>
<sequence length="133" mass="13821">MTGRVRALFRAERGSAPAEFVMVAALLTVLTLSVMQLALALHIRNTVLDAASEGARYASLADNELSDGARRTQELITTAIGPGYAGDVTVTSQTHLGHPAAVVTVRAPLPLIGLIGISHGLEVSGHAALETLE</sequence>
<dbReference type="OrthoDB" id="3826566at2"/>
<dbReference type="InterPro" id="IPR012495">
    <property type="entry name" value="TadE-like_dom"/>
</dbReference>
<dbReference type="Proteomes" id="UP000317998">
    <property type="component" value="Unassembled WGS sequence"/>
</dbReference>
<dbReference type="Pfam" id="PF07811">
    <property type="entry name" value="TadE"/>
    <property type="match status" value="1"/>
</dbReference>